<evidence type="ECO:0000313" key="9">
    <source>
        <dbReference type="Proteomes" id="UP000295741"/>
    </source>
</evidence>
<comment type="similarity">
    <text evidence="1">Belongs to the peptidase S45 family.</text>
</comment>
<feature type="chain" id="PRO_5020608172" evidence="7">
    <location>
        <begin position="17"/>
        <end position="723"/>
    </location>
</feature>
<dbReference type="InterPro" id="IPR002692">
    <property type="entry name" value="S45"/>
</dbReference>
<dbReference type="PANTHER" id="PTHR34218:SF3">
    <property type="entry name" value="ACYL-HOMOSERINE LACTONE ACYLASE PVDQ"/>
    <property type="match status" value="1"/>
</dbReference>
<evidence type="ECO:0000256" key="1">
    <source>
        <dbReference type="ARBA" id="ARBA00006586"/>
    </source>
</evidence>
<accession>A0A4R6IJZ5</accession>
<comment type="cofactor">
    <cofactor evidence="6">
        <name>Ca(2+)</name>
        <dbReference type="ChEBI" id="CHEBI:29108"/>
    </cofactor>
    <text evidence="6">Binds 1 Ca(2+) ion per dimer.</text>
</comment>
<feature type="binding site" evidence="6">
    <location>
        <position position="270"/>
    </location>
    <ligand>
        <name>Ca(2+)</name>
        <dbReference type="ChEBI" id="CHEBI:29108"/>
    </ligand>
</feature>
<proteinExistence type="inferred from homology"/>
<dbReference type="InterPro" id="IPR029055">
    <property type="entry name" value="Ntn_hydrolases_N"/>
</dbReference>
<dbReference type="EMBL" id="SNWP01000018">
    <property type="protein sequence ID" value="TDO22266.1"/>
    <property type="molecule type" value="Genomic_DNA"/>
</dbReference>
<keyword evidence="6" id="KW-0106">Calcium</keyword>
<keyword evidence="2 7" id="KW-0732">Signal</keyword>
<comment type="caution">
    <text evidence="8">The sequence shown here is derived from an EMBL/GenBank/DDBJ whole genome shotgun (WGS) entry which is preliminary data.</text>
</comment>
<keyword evidence="6" id="KW-0479">Metal-binding</keyword>
<evidence type="ECO:0000313" key="8">
    <source>
        <dbReference type="EMBL" id="TDO22266.1"/>
    </source>
</evidence>
<name>A0A4R6IJZ5_9BACT</name>
<dbReference type="Pfam" id="PF01804">
    <property type="entry name" value="Penicil_amidase"/>
    <property type="match status" value="1"/>
</dbReference>
<reference evidence="8 9" key="1">
    <citation type="submission" date="2019-03" db="EMBL/GenBank/DDBJ databases">
        <title>Genomic Encyclopedia of Archaeal and Bacterial Type Strains, Phase II (KMG-II): from individual species to whole genera.</title>
        <authorList>
            <person name="Goeker M."/>
        </authorList>
    </citation>
    <scope>NUCLEOTIDE SEQUENCE [LARGE SCALE GENOMIC DNA]</scope>
    <source>
        <strain evidence="8 9">DSM 28323</strain>
    </source>
</reference>
<dbReference type="Proteomes" id="UP000295741">
    <property type="component" value="Unassembled WGS sequence"/>
</dbReference>
<gene>
    <name evidence="8" type="ORF">BC659_3409</name>
</gene>
<protein>
    <submittedName>
        <fullName evidence="8">Acyl-homoserine lactone acylase PvdQ</fullName>
    </submittedName>
</protein>
<dbReference type="Gene3D" id="1.10.439.10">
    <property type="entry name" value="Penicillin Amidohydrolase, domain 1"/>
    <property type="match status" value="1"/>
</dbReference>
<dbReference type="Gene3D" id="3.60.20.10">
    <property type="entry name" value="Glutamine Phosphoribosylpyrophosphate, subunit 1, domain 1"/>
    <property type="match status" value="1"/>
</dbReference>
<feature type="signal peptide" evidence="7">
    <location>
        <begin position="1"/>
        <end position="16"/>
    </location>
</feature>
<dbReference type="SUPFAM" id="SSF56235">
    <property type="entry name" value="N-terminal nucleophile aminohydrolases (Ntn hydrolases)"/>
    <property type="match status" value="1"/>
</dbReference>
<keyword evidence="9" id="KW-1185">Reference proteome</keyword>
<dbReference type="InterPro" id="IPR014395">
    <property type="entry name" value="Pen/GL7ACA/AHL_acylase"/>
</dbReference>
<evidence type="ECO:0000256" key="4">
    <source>
        <dbReference type="ARBA" id="ARBA00023145"/>
    </source>
</evidence>
<dbReference type="PIRSF" id="PIRSF001227">
    <property type="entry name" value="Pen_acylase"/>
    <property type="match status" value="1"/>
</dbReference>
<dbReference type="InterPro" id="IPR043146">
    <property type="entry name" value="Penicillin_amidase_N_B-knob"/>
</dbReference>
<dbReference type="OrthoDB" id="9759796at2"/>
<dbReference type="GO" id="GO:0046872">
    <property type="term" value="F:metal ion binding"/>
    <property type="evidence" value="ECO:0007669"/>
    <property type="project" value="UniProtKB-KW"/>
</dbReference>
<dbReference type="PANTHER" id="PTHR34218">
    <property type="entry name" value="PEPTIDASE S45 PENICILLIN AMIDASE"/>
    <property type="match status" value="1"/>
</dbReference>
<dbReference type="Gene3D" id="1.10.1400.10">
    <property type="match status" value="1"/>
</dbReference>
<keyword evidence="4" id="KW-0865">Zymogen</keyword>
<evidence type="ECO:0000256" key="6">
    <source>
        <dbReference type="PIRSR" id="PIRSR001227-2"/>
    </source>
</evidence>
<dbReference type="RefSeq" id="WP_133475873.1">
    <property type="nucleotide sequence ID" value="NZ_SNWP01000018.1"/>
</dbReference>
<dbReference type="InterPro" id="IPR023343">
    <property type="entry name" value="Penicillin_amidase_dom1"/>
</dbReference>
<evidence type="ECO:0000256" key="3">
    <source>
        <dbReference type="ARBA" id="ARBA00022801"/>
    </source>
</evidence>
<dbReference type="Gene3D" id="2.30.120.10">
    <property type="match status" value="1"/>
</dbReference>
<dbReference type="AlphaFoldDB" id="A0A4R6IJZ5"/>
<dbReference type="GO" id="GO:0017000">
    <property type="term" value="P:antibiotic biosynthetic process"/>
    <property type="evidence" value="ECO:0007669"/>
    <property type="project" value="InterPro"/>
</dbReference>
<evidence type="ECO:0000256" key="7">
    <source>
        <dbReference type="SAM" id="SignalP"/>
    </source>
</evidence>
<feature type="binding site" evidence="6">
    <location>
        <position position="267"/>
    </location>
    <ligand>
        <name>Ca(2+)</name>
        <dbReference type="ChEBI" id="CHEBI:29108"/>
    </ligand>
</feature>
<feature type="active site" description="Nucleophile" evidence="5">
    <location>
        <position position="197"/>
    </location>
</feature>
<evidence type="ECO:0000256" key="5">
    <source>
        <dbReference type="PIRSR" id="PIRSR001227-1"/>
    </source>
</evidence>
<dbReference type="InterPro" id="IPR043147">
    <property type="entry name" value="Penicillin_amidase_A-knob"/>
</dbReference>
<evidence type="ECO:0000256" key="2">
    <source>
        <dbReference type="ARBA" id="ARBA00022729"/>
    </source>
</evidence>
<dbReference type="GO" id="GO:0016811">
    <property type="term" value="F:hydrolase activity, acting on carbon-nitrogen (but not peptide) bonds, in linear amides"/>
    <property type="evidence" value="ECO:0007669"/>
    <property type="project" value="InterPro"/>
</dbReference>
<organism evidence="8 9">
    <name type="scientific">Sediminibacterium goheungense</name>
    <dbReference type="NCBI Taxonomy" id="1086393"/>
    <lineage>
        <taxon>Bacteria</taxon>
        <taxon>Pseudomonadati</taxon>
        <taxon>Bacteroidota</taxon>
        <taxon>Chitinophagia</taxon>
        <taxon>Chitinophagales</taxon>
        <taxon>Chitinophagaceae</taxon>
        <taxon>Sediminibacterium</taxon>
    </lineage>
</organism>
<keyword evidence="3" id="KW-0378">Hydrolase</keyword>
<sequence>MRLLLCCLLLSSFAVAQSFSPADIQRWEAQAKKITIIKDKWGIPHIYGKTDADAVFGLLYAQCEENFSRVERNYLEVLGRQAEADGERMLYTDLQMRLIVDSAAAIKDYNNSPVWFQQLLNAFADGINYYLYKHPETKPKVLTRFEPWFHLMFTDGSVSATRTGGIALEEVRSFYSGNKNATAFRPAVNKDVELSGSNGFAIAPKLTANGNAILYINPHVPFYFRPEMHMVSEEGLNAYGAVTWGQMFVYQGFNEHCGWMHTTGYADVADLYEEKVRQVSDTWVYEYEKEMKKVNTKPITVSYLKDGKQVPVSFTGYYTHHGPIMGNRNGKWLALKEFNRSLSALIQSWVSTKANNLNEFTEAMRLLSNTTNNTVYADDKGNIAYWHGDFVPKRNPAYDYTRPVDGSIKATEWQGAHKLEEIVQVHNPSVGWIQNCNSTPFTASGKDSPDKNKFPSYMAPDGQNARGINAARLLEKANNLTLDKVIALGYNRYLAAFDFLVPALLRDYDSYNGPLKNELKEAVDLIRNWDRTSSLSSVATTVALDWANQLGQYIPRAETMEEGTNSVKRFEDMAATTPTQKMESLKKVLDELTKTYGNWRQPWGDINRYQRVAEGQRFDDAKPSIAVPLASSRWGSLPAFESRSGNGYNKRYGYSGNSFLAAVEFGKKLKAKTILTGGQSTDPNSPNFTDQAEGYVNGKFKEIFFYKEDVEKHKVRTYHPGER</sequence>